<keyword evidence="8" id="KW-1185">Reference proteome</keyword>
<dbReference type="Pfam" id="PF13411">
    <property type="entry name" value="MerR_1"/>
    <property type="match status" value="1"/>
</dbReference>
<dbReference type="PANTHER" id="PTHR30204">
    <property type="entry name" value="REDOX-CYCLING DRUG-SENSING TRANSCRIPTIONAL ACTIVATOR SOXR"/>
    <property type="match status" value="1"/>
</dbReference>
<evidence type="ECO:0000313" key="7">
    <source>
        <dbReference type="EMBL" id="ALB28366.1"/>
    </source>
</evidence>
<evidence type="ECO:0000256" key="1">
    <source>
        <dbReference type="ARBA" id="ARBA00022491"/>
    </source>
</evidence>
<protein>
    <recommendedName>
        <fullName evidence="6">HTH merR-type domain-containing protein</fullName>
    </recommendedName>
</protein>
<name>A0A0K2LAP8_9LACO</name>
<reference evidence="7 8" key="1">
    <citation type="submission" date="2015-08" db="EMBL/GenBank/DDBJ databases">
        <title>Genomic sequence of Lactobacillus heilongjiangensis DSM 28069, isolated from Chinese traditional pickle.</title>
        <authorList>
            <person name="Jiang X."/>
            <person name="Zheng B."/>
            <person name="Cheng H."/>
        </authorList>
    </citation>
    <scope>NUCLEOTIDE SEQUENCE [LARGE SCALE GENOMIC DNA]</scope>
    <source>
        <strain evidence="7 8">DSM 28069</strain>
    </source>
</reference>
<dbReference type="SUPFAM" id="SSF46955">
    <property type="entry name" value="Putative DNA-binding domain"/>
    <property type="match status" value="1"/>
</dbReference>
<sequence>MNQFFSIGQLAELFNIKISTLRYYDEVGLLKPAKVNTKTNYRYYSTQEFERLNVIGYLRALDLSVESIKDFFEARDIDKLEEMLKQQKSQVQAQIKVLQNVEQRIDARIGQVEDATHSKLDTIELIDLPEIPVIYLDENYRPSDDIEFPIVTLRQKYGVDKNIFLGKIALRISMEQLQQQNLSDYSGLLLILEPGDDTDDTGSLAAGKYLRLRFHGTHNNATEQYQKLLDYCQKHAYQIIGPAVETALIDYGITNEYSKYVTEIRIPIKD</sequence>
<dbReference type="InterPro" id="IPR000551">
    <property type="entry name" value="MerR-type_HTH_dom"/>
</dbReference>
<dbReference type="InterPro" id="IPR029442">
    <property type="entry name" value="GyrI-like"/>
</dbReference>
<dbReference type="PANTHER" id="PTHR30204:SF69">
    <property type="entry name" value="MERR-FAMILY TRANSCRIPTIONAL REGULATOR"/>
    <property type="match status" value="1"/>
</dbReference>
<dbReference type="SMART" id="SM00422">
    <property type="entry name" value="HTH_MERR"/>
    <property type="match status" value="1"/>
</dbReference>
<dbReference type="Proteomes" id="UP000061546">
    <property type="component" value="Chromosome"/>
</dbReference>
<keyword evidence="2" id="KW-0805">Transcription regulation</keyword>
<dbReference type="Pfam" id="PF06445">
    <property type="entry name" value="GyrI-like"/>
    <property type="match status" value="1"/>
</dbReference>
<dbReference type="InterPro" id="IPR009061">
    <property type="entry name" value="DNA-bd_dom_put_sf"/>
</dbReference>
<dbReference type="InterPro" id="IPR011256">
    <property type="entry name" value="Reg_factor_effector_dom_sf"/>
</dbReference>
<dbReference type="InterPro" id="IPR010499">
    <property type="entry name" value="AraC_E-bd"/>
</dbReference>
<dbReference type="GO" id="GO:0003677">
    <property type="term" value="F:DNA binding"/>
    <property type="evidence" value="ECO:0007669"/>
    <property type="project" value="UniProtKB-KW"/>
</dbReference>
<dbReference type="PROSITE" id="PS50937">
    <property type="entry name" value="HTH_MERR_2"/>
    <property type="match status" value="1"/>
</dbReference>
<organism evidence="7 8">
    <name type="scientific">Companilactobacillus heilongjiangensis</name>
    <dbReference type="NCBI Taxonomy" id="1074467"/>
    <lineage>
        <taxon>Bacteria</taxon>
        <taxon>Bacillati</taxon>
        <taxon>Bacillota</taxon>
        <taxon>Bacilli</taxon>
        <taxon>Lactobacillales</taxon>
        <taxon>Lactobacillaceae</taxon>
        <taxon>Companilactobacillus</taxon>
    </lineage>
</organism>
<dbReference type="KEGG" id="lhi:JP39_02620"/>
<keyword evidence="4" id="KW-0804">Transcription</keyword>
<evidence type="ECO:0000313" key="8">
    <source>
        <dbReference type="Proteomes" id="UP000061546"/>
    </source>
</evidence>
<dbReference type="CDD" id="cd01107">
    <property type="entry name" value="HTH_BmrR"/>
    <property type="match status" value="1"/>
</dbReference>
<feature type="domain" description="HTH merR-type" evidence="6">
    <location>
        <begin position="1"/>
        <end position="74"/>
    </location>
</feature>
<dbReference type="Gene3D" id="1.10.1660.10">
    <property type="match status" value="1"/>
</dbReference>
<dbReference type="GO" id="GO:0003700">
    <property type="term" value="F:DNA-binding transcription factor activity"/>
    <property type="evidence" value="ECO:0007669"/>
    <property type="project" value="InterPro"/>
</dbReference>
<evidence type="ECO:0000256" key="5">
    <source>
        <dbReference type="SAM" id="Coils"/>
    </source>
</evidence>
<accession>A0A0K2LAP8</accession>
<dbReference type="SUPFAM" id="SSF55136">
    <property type="entry name" value="Probable bacterial effector-binding domain"/>
    <property type="match status" value="1"/>
</dbReference>
<evidence type="ECO:0000256" key="2">
    <source>
        <dbReference type="ARBA" id="ARBA00023015"/>
    </source>
</evidence>
<gene>
    <name evidence="7" type="ORF">JP39_02620</name>
</gene>
<dbReference type="InterPro" id="IPR047057">
    <property type="entry name" value="MerR_fam"/>
</dbReference>
<proteinExistence type="predicted"/>
<evidence type="ECO:0000259" key="6">
    <source>
        <dbReference type="PROSITE" id="PS50937"/>
    </source>
</evidence>
<keyword evidence="5" id="KW-0175">Coiled coil</keyword>
<dbReference type="Gene3D" id="3.20.80.10">
    <property type="entry name" value="Regulatory factor, effector binding domain"/>
    <property type="match status" value="1"/>
</dbReference>
<keyword evidence="3" id="KW-0238">DNA-binding</keyword>
<dbReference type="EMBL" id="CP012559">
    <property type="protein sequence ID" value="ALB28366.1"/>
    <property type="molecule type" value="Genomic_DNA"/>
</dbReference>
<feature type="coiled-coil region" evidence="5">
    <location>
        <begin position="77"/>
        <end position="104"/>
    </location>
</feature>
<dbReference type="AlphaFoldDB" id="A0A0K2LAP8"/>
<dbReference type="SMART" id="SM00871">
    <property type="entry name" value="AraC_E_bind"/>
    <property type="match status" value="1"/>
</dbReference>
<evidence type="ECO:0000256" key="4">
    <source>
        <dbReference type="ARBA" id="ARBA00023163"/>
    </source>
</evidence>
<keyword evidence="1" id="KW-0678">Repressor</keyword>
<dbReference type="STRING" id="1074467.JP39_02620"/>
<dbReference type="RefSeq" id="WP_041498752.1">
    <property type="nucleotide sequence ID" value="NZ_BJDV01000007.1"/>
</dbReference>
<evidence type="ECO:0000256" key="3">
    <source>
        <dbReference type="ARBA" id="ARBA00023125"/>
    </source>
</evidence>